<keyword evidence="2" id="KW-0002">3D-structure</keyword>
<keyword evidence="2" id="KW-0862">Zinc</keyword>
<organism evidence="1">
    <name type="scientific">Streptococcus phage Javan128</name>
    <dbReference type="NCBI Taxonomy" id="2547993"/>
    <lineage>
        <taxon>Viruses</taxon>
        <taxon>Duplodnaviria</taxon>
        <taxon>Heunggongvirae</taxon>
        <taxon>Uroviricota</taxon>
        <taxon>Caudoviricetes</taxon>
    </lineage>
</organism>
<accession>A0ACD6BAA1</accession>
<protein>
    <submittedName>
        <fullName evidence="1">Uncharacterized protein</fullName>
    </submittedName>
</protein>
<dbReference type="PDB" id="8WRX">
    <property type="method" value="X-ray"/>
    <property type="resolution" value="1.45 A"/>
    <property type="chains" value="A=1-88"/>
</dbReference>
<feature type="binding site" evidence="2">
    <location>
        <position position="42"/>
    </location>
    <ligand>
        <name>Zn(2+)</name>
        <dbReference type="ChEBI" id="CHEBI:29105"/>
    </ligand>
</feature>
<evidence type="ECO:0007829" key="2">
    <source>
        <dbReference type="PDB" id="8WRX"/>
    </source>
</evidence>
<proteinExistence type="evidence at protein level"/>
<gene>
    <name evidence="1" type="ORF">Javan128_0056</name>
</gene>
<evidence type="ECO:0000313" key="1">
    <source>
        <dbReference type="EMBL" id="QBX23430.1"/>
    </source>
</evidence>
<accession>A0A4D6AQM2</accession>
<keyword evidence="2" id="KW-0479">Metal-binding</keyword>
<sequence>MKTIFTKKQTEELLNDISIEKQKELFNSMHDFRSQHAKEARIPGWSDKYNKLEKKMLSDFEEVTGIKYDTLESELIWDNLSNKFLYNS</sequence>
<feature type="binding site" evidence="2">
    <location>
        <position position="44"/>
    </location>
    <ligand>
        <name>Zn(2+)</name>
        <dbReference type="ChEBI" id="CHEBI:29105"/>
    </ligand>
</feature>
<name>A0ACD6BAA1_9CAUD</name>
<dbReference type="EMBL" id="MK448849">
    <property type="protein sequence ID" value="QBX23430.1"/>
    <property type="molecule type" value="Genomic_DNA"/>
</dbReference>
<reference evidence="1" key="1">
    <citation type="submission" date="2019-01" db="EMBL/GenBank/DDBJ databases">
        <title>Prophages and satellite prophages are widespread among Streptococcus species and may play a role in pneumococcal pathogenesis.</title>
        <authorList>
            <person name="Rezaei Javan R."/>
            <person name="Ramos-Sevillano E."/>
            <person name="Akter A."/>
            <person name="Brown J."/>
            <person name="Brueggemann A.B."/>
        </authorList>
    </citation>
    <scope>NUCLEOTIDE SEQUENCE</scope>
</reference>
<reference evidence="2" key="2">
    <citation type="journal article" date="2024" name="Nucleic Acids Res.">
        <title>AcrIIA28 is a metalloprotein that specifically inhibits targeted-DNA loading to SpyCas9 by binding to the REC3 domain.</title>
        <authorList>
            <person name="Kim G.E."/>
            <person name="Park H.H."/>
        </authorList>
    </citation>
    <scope>X-RAY CRYSTALLOGRAPHY (1.45 ANGSTROMS) OF 1-88 IN COMPLEX WITH ZN(2+)</scope>
</reference>